<dbReference type="eggNOG" id="ENOG5030IY9">
    <property type="taxonomic scope" value="Bacteria"/>
</dbReference>
<feature type="chain" id="PRO_5002764776" description="Trimeric autotransporter adhesin YadA-like C-terminal membrane anchor domain-containing protein" evidence="10">
    <location>
        <begin position="22"/>
        <end position="804"/>
    </location>
</feature>
<dbReference type="Proteomes" id="UP000002168">
    <property type="component" value="Chromosome"/>
</dbReference>
<reference evidence="12 13" key="1">
    <citation type="submission" date="2008-02" db="EMBL/GenBank/DDBJ databases">
        <title>Complete sequence of Shewanella woodyi ATCC 51908.</title>
        <authorList>
            <consortium name="US DOE Joint Genome Institute"/>
            <person name="Copeland A."/>
            <person name="Lucas S."/>
            <person name="Lapidus A."/>
            <person name="Glavina del Rio T."/>
            <person name="Dalin E."/>
            <person name="Tice H."/>
            <person name="Bruce D."/>
            <person name="Goodwin L."/>
            <person name="Pitluck S."/>
            <person name="Sims D."/>
            <person name="Brettin T."/>
            <person name="Detter J.C."/>
            <person name="Han C."/>
            <person name="Kuske C.R."/>
            <person name="Schmutz J."/>
            <person name="Larimer F."/>
            <person name="Land M."/>
            <person name="Hauser L."/>
            <person name="Kyrpides N."/>
            <person name="Lykidis A."/>
            <person name="Zhao J.-S."/>
            <person name="Richardson P."/>
        </authorList>
    </citation>
    <scope>NUCLEOTIDE SEQUENCE [LARGE SCALE GENOMIC DNA]</scope>
    <source>
        <strain evidence="13">ATCC 51908 / MS32</strain>
    </source>
</reference>
<feature type="signal peptide" evidence="10">
    <location>
        <begin position="1"/>
        <end position="21"/>
    </location>
</feature>
<feature type="region of interest" description="Disordered" evidence="9">
    <location>
        <begin position="349"/>
        <end position="368"/>
    </location>
</feature>
<gene>
    <name evidence="12" type="ordered locus">Swoo_0579</name>
</gene>
<dbReference type="KEGG" id="swd:Swoo_0579"/>
<keyword evidence="7" id="KW-0998">Cell outer membrane</keyword>
<evidence type="ECO:0000259" key="11">
    <source>
        <dbReference type="Pfam" id="PF03895"/>
    </source>
</evidence>
<accession>B1KR58</accession>
<dbReference type="GO" id="GO:0009279">
    <property type="term" value="C:cell outer membrane"/>
    <property type="evidence" value="ECO:0007669"/>
    <property type="project" value="UniProtKB-SubCell"/>
</dbReference>
<evidence type="ECO:0000256" key="2">
    <source>
        <dbReference type="ARBA" id="ARBA00004442"/>
    </source>
</evidence>
<dbReference type="HOGENOM" id="CLU_350178_0_0_6"/>
<evidence type="ECO:0000256" key="7">
    <source>
        <dbReference type="ARBA" id="ARBA00023237"/>
    </source>
</evidence>
<dbReference type="RefSeq" id="WP_012323223.1">
    <property type="nucleotide sequence ID" value="NC_010506.1"/>
</dbReference>
<protein>
    <recommendedName>
        <fullName evidence="11">Trimeric autotransporter adhesin YadA-like C-terminal membrane anchor domain-containing protein</fullName>
    </recommendedName>
</protein>
<evidence type="ECO:0000256" key="3">
    <source>
        <dbReference type="ARBA" id="ARBA00022452"/>
    </source>
</evidence>
<feature type="compositionally biased region" description="Polar residues" evidence="9">
    <location>
        <begin position="640"/>
        <end position="653"/>
    </location>
</feature>
<evidence type="ECO:0000256" key="4">
    <source>
        <dbReference type="ARBA" id="ARBA00022692"/>
    </source>
</evidence>
<dbReference type="Pfam" id="PF03895">
    <property type="entry name" value="YadA_anchor"/>
    <property type="match status" value="1"/>
</dbReference>
<keyword evidence="4" id="KW-0812">Transmembrane</keyword>
<feature type="coiled-coil region" evidence="8">
    <location>
        <begin position="566"/>
        <end position="593"/>
    </location>
</feature>
<dbReference type="AlphaFoldDB" id="B1KR58"/>
<evidence type="ECO:0000256" key="5">
    <source>
        <dbReference type="ARBA" id="ARBA00022729"/>
    </source>
</evidence>
<dbReference type="GO" id="GO:0009986">
    <property type="term" value="C:cell surface"/>
    <property type="evidence" value="ECO:0007669"/>
    <property type="project" value="UniProtKB-SubCell"/>
</dbReference>
<evidence type="ECO:0000313" key="12">
    <source>
        <dbReference type="EMBL" id="ACA84875.1"/>
    </source>
</evidence>
<evidence type="ECO:0000256" key="6">
    <source>
        <dbReference type="ARBA" id="ARBA00023136"/>
    </source>
</evidence>
<dbReference type="STRING" id="392500.Swoo_0579"/>
<evidence type="ECO:0000313" key="13">
    <source>
        <dbReference type="Proteomes" id="UP000002168"/>
    </source>
</evidence>
<comment type="subcellular location">
    <subcellularLocation>
        <location evidence="2">Cell outer membrane</location>
    </subcellularLocation>
    <subcellularLocation>
        <location evidence="1">Cell surface</location>
    </subcellularLocation>
</comment>
<evidence type="ECO:0000256" key="10">
    <source>
        <dbReference type="SAM" id="SignalP"/>
    </source>
</evidence>
<dbReference type="SUPFAM" id="SSF54523">
    <property type="entry name" value="Pili subunits"/>
    <property type="match status" value="1"/>
</dbReference>
<dbReference type="Gene3D" id="3.30.1300.30">
    <property type="entry name" value="GSPII I/J protein-like"/>
    <property type="match status" value="1"/>
</dbReference>
<keyword evidence="8" id="KW-0175">Coiled coil</keyword>
<dbReference type="InterPro" id="IPR045584">
    <property type="entry name" value="Pilin-like"/>
</dbReference>
<evidence type="ECO:0000256" key="8">
    <source>
        <dbReference type="SAM" id="Coils"/>
    </source>
</evidence>
<name>B1KR58_SHEWM</name>
<feature type="region of interest" description="Disordered" evidence="9">
    <location>
        <begin position="636"/>
        <end position="657"/>
    </location>
</feature>
<keyword evidence="13" id="KW-1185">Reference proteome</keyword>
<dbReference type="InterPro" id="IPR005594">
    <property type="entry name" value="YadA_C"/>
</dbReference>
<sequence length="804" mass="84737" precursor="true">MKKSLIALVVATSISALSVAAAPVDKDGRYLNTAKDLIGSLSYQDKQEYIAQFNTLETQQEKAAFFKMVIVAETSVENAVNFVLDRVEAGEGTLADMGLTGTDVEAYMVESGLLTEGRNGNLVIDDTSDAYKAMKARRSEAWTKHVQYSDDDPFYISPIVDDNERDIPTPAPISTDLKVSGFNKAMEKAGNSAMIQKDPITGEYTLYREGQAPLALTNEEAVKNAMRVVALTNTDGYEKVLQEIHDRQEVIVDPVDVVITPIDPGFGVDPKPGNPTPHPGYSTDVKVSAFNKAMERKGSEVQISKTVDAVTGEATYHFIQDGSAPIELTPENADKFKKALAKATNDHRSAKIDPIDPGFGGDPDKSPKDTGIDKILNEFAAVNSSIQVVANSAANNSLLIADVAATQSASNVALQEASQTLQAKTGKAVQVLETARNGMQSGVNELHIAAGSMKTSLTAELADLQAQIDRLNSGDDGTNPPTVDEELRAGLVVAKDKVETELVAVNKSVDIVANSAANNSTLIATNSANQAATNDALKSAGQELQAKTGKAVETLETARSGMNAGANELMAALQAMQAQMDAQARLIAELQAGENPGTGLPTGIDEEVRDGLQTASATMQKKLGTAADTLKAASKGLKNNKPQNGVQPIQPIQPTDPVEPVTPLDPREHEYGSVGNGAATAWLNERIDSGKGLMNEHLDAEFTAFEDKITAMYQSDMASFQEDVQDEMDGVMASTHAITNSRPFLSNGGTAVGVGIGAAGDASAVAIGVAHSFKDTGWSVSGSVNATTGSSSDVSLGAGVQFQF</sequence>
<keyword evidence="6" id="KW-0472">Membrane</keyword>
<keyword evidence="3" id="KW-1134">Transmembrane beta strand</keyword>
<keyword evidence="5 10" id="KW-0732">Signal</keyword>
<evidence type="ECO:0000256" key="1">
    <source>
        <dbReference type="ARBA" id="ARBA00004241"/>
    </source>
</evidence>
<evidence type="ECO:0000256" key="9">
    <source>
        <dbReference type="SAM" id="MobiDB-lite"/>
    </source>
</evidence>
<dbReference type="EMBL" id="CP000961">
    <property type="protein sequence ID" value="ACA84875.1"/>
    <property type="molecule type" value="Genomic_DNA"/>
</dbReference>
<feature type="domain" description="Trimeric autotransporter adhesin YadA-like C-terminal membrane anchor" evidence="11">
    <location>
        <begin position="747"/>
        <end position="804"/>
    </location>
</feature>
<proteinExistence type="predicted"/>
<organism evidence="12 13">
    <name type="scientific">Shewanella woodyi (strain ATCC 51908 / MS32)</name>
    <dbReference type="NCBI Taxonomy" id="392500"/>
    <lineage>
        <taxon>Bacteria</taxon>
        <taxon>Pseudomonadati</taxon>
        <taxon>Pseudomonadota</taxon>
        <taxon>Gammaproteobacteria</taxon>
        <taxon>Alteromonadales</taxon>
        <taxon>Shewanellaceae</taxon>
        <taxon>Shewanella</taxon>
    </lineage>
</organism>